<proteinExistence type="predicted"/>
<evidence type="ECO:0000259" key="1">
    <source>
        <dbReference type="Pfam" id="PF13751"/>
    </source>
</evidence>
<accession>T1C0Q3</accession>
<dbReference type="PANTHER" id="PTHR33408">
    <property type="entry name" value="TRANSPOSASE"/>
    <property type="match status" value="1"/>
</dbReference>
<sequence length="153" mass="17428">MIPVVATARERKKAEGEEGPPPLLSGFVLEETEGSLDSLRCSHGILFVWIYATFGKKRTYRAVGEEECTCDCPKELRLEETTWARFKLHQKQKEHEAVYRRRKTTVEPVFGQIKSGMGFVHFFCRGLEKVQSEWNLVCGAFNLKKLMPGDSAS</sequence>
<dbReference type="InterPro" id="IPR025668">
    <property type="entry name" value="Tnp_DDE_dom"/>
</dbReference>
<protein>
    <submittedName>
        <fullName evidence="2">Transposase IS4 family protein</fullName>
    </submittedName>
</protein>
<feature type="domain" description="Transposase DDE" evidence="1">
    <location>
        <begin position="86"/>
        <end position="147"/>
    </location>
</feature>
<comment type="caution">
    <text evidence="2">The sequence shown here is derived from an EMBL/GenBank/DDBJ whole genome shotgun (WGS) entry which is preliminary data.</text>
</comment>
<dbReference type="EMBL" id="AUZX01003250">
    <property type="protein sequence ID" value="EQD74423.1"/>
    <property type="molecule type" value="Genomic_DNA"/>
</dbReference>
<reference evidence="2" key="2">
    <citation type="journal article" date="2014" name="ISME J.">
        <title>Microbial stratification in low pH oxic and suboxic macroscopic growths along an acid mine drainage.</title>
        <authorList>
            <person name="Mendez-Garcia C."/>
            <person name="Mesa V."/>
            <person name="Sprenger R.R."/>
            <person name="Richter M."/>
            <person name="Diez M.S."/>
            <person name="Solano J."/>
            <person name="Bargiela R."/>
            <person name="Golyshina O.V."/>
            <person name="Manteca A."/>
            <person name="Ramos J.L."/>
            <person name="Gallego J.R."/>
            <person name="Llorente I."/>
            <person name="Martins Dos Santos V.A."/>
            <person name="Jensen O.N."/>
            <person name="Pelaez A.I."/>
            <person name="Sanchez J."/>
            <person name="Ferrer M."/>
        </authorList>
    </citation>
    <scope>NUCLEOTIDE SEQUENCE</scope>
</reference>
<organism evidence="2">
    <name type="scientific">mine drainage metagenome</name>
    <dbReference type="NCBI Taxonomy" id="410659"/>
    <lineage>
        <taxon>unclassified sequences</taxon>
        <taxon>metagenomes</taxon>
        <taxon>ecological metagenomes</taxon>
    </lineage>
</organism>
<evidence type="ECO:0000313" key="2">
    <source>
        <dbReference type="EMBL" id="EQD74423.1"/>
    </source>
</evidence>
<gene>
    <name evidence="2" type="ORF">B1A_04473</name>
</gene>
<dbReference type="PANTHER" id="PTHR33408:SF2">
    <property type="entry name" value="TRANSPOSASE DDE DOMAIN-CONTAINING PROTEIN"/>
    <property type="match status" value="1"/>
</dbReference>
<dbReference type="Pfam" id="PF13751">
    <property type="entry name" value="DDE_Tnp_1_6"/>
    <property type="match status" value="1"/>
</dbReference>
<dbReference type="AlphaFoldDB" id="T1C0Q3"/>
<reference evidence="2" key="1">
    <citation type="submission" date="2013-08" db="EMBL/GenBank/DDBJ databases">
        <authorList>
            <person name="Mendez C."/>
            <person name="Richter M."/>
            <person name="Ferrer M."/>
            <person name="Sanchez J."/>
        </authorList>
    </citation>
    <scope>NUCLEOTIDE SEQUENCE</scope>
</reference>
<name>T1C0Q3_9ZZZZ</name>